<evidence type="ECO:0000313" key="2">
    <source>
        <dbReference type="EMBL" id="RJL20216.1"/>
    </source>
</evidence>
<dbReference type="Proteomes" id="UP000283587">
    <property type="component" value="Unassembled WGS sequence"/>
</dbReference>
<sequence>MAAPSTASLGPEAEYLQALREGRFCFQRTAAGRAVFPPRLAAPGDGAALEWAQSSGRGRVHAVTEQPQKPPAPSRIIAIVEMEEGFRLLSRIETEVPVRIGQCLRAVIAGESDPPHVFFVPQGEQDEG</sequence>
<dbReference type="SUPFAM" id="SSF50249">
    <property type="entry name" value="Nucleic acid-binding proteins"/>
    <property type="match status" value="1"/>
</dbReference>
<evidence type="ECO:0000313" key="3">
    <source>
        <dbReference type="Proteomes" id="UP000283587"/>
    </source>
</evidence>
<protein>
    <recommendedName>
        <fullName evidence="1">ChsH2 C-terminal OB-fold domain-containing protein</fullName>
    </recommendedName>
</protein>
<dbReference type="AlphaFoldDB" id="A0A419AAQ9"/>
<dbReference type="PANTHER" id="PTHR34075">
    <property type="entry name" value="BLR3430 PROTEIN"/>
    <property type="match status" value="1"/>
</dbReference>
<dbReference type="InterPro" id="IPR002878">
    <property type="entry name" value="ChsH2_C"/>
</dbReference>
<organism evidence="2 3">
    <name type="scientific">Paracoccus siganidrum</name>
    <dbReference type="NCBI Taxonomy" id="1276757"/>
    <lineage>
        <taxon>Bacteria</taxon>
        <taxon>Pseudomonadati</taxon>
        <taxon>Pseudomonadota</taxon>
        <taxon>Alphaproteobacteria</taxon>
        <taxon>Rhodobacterales</taxon>
        <taxon>Paracoccaceae</taxon>
        <taxon>Paracoccus</taxon>
    </lineage>
</organism>
<dbReference type="RefSeq" id="WP_119896788.1">
    <property type="nucleotide sequence ID" value="NZ_QNRC01000022.1"/>
</dbReference>
<reference evidence="3" key="1">
    <citation type="submission" date="2018-09" db="EMBL/GenBank/DDBJ databases">
        <title>Paracoccus onubensis nov. sp. a moderate halophilic bacterium isolated from Gruta de las Maravillas (Aracena, Spain).</title>
        <authorList>
            <person name="Jurado V."/>
            <person name="Gutierrez-Patricio S."/>
            <person name="Gonzalez-Pimentel J.L."/>
            <person name="Miller A.Z."/>
            <person name="Laiz L."/>
            <person name="Saiz-Jimenez C."/>
        </authorList>
    </citation>
    <scope>NUCLEOTIDE SEQUENCE [LARGE SCALE GENOMIC DNA]</scope>
    <source>
        <strain evidence="3">DSM 26381</strain>
    </source>
</reference>
<dbReference type="PANTHER" id="PTHR34075:SF5">
    <property type="entry name" value="BLR3430 PROTEIN"/>
    <property type="match status" value="1"/>
</dbReference>
<dbReference type="EMBL" id="QZEW01000011">
    <property type="protein sequence ID" value="RJL20216.1"/>
    <property type="molecule type" value="Genomic_DNA"/>
</dbReference>
<keyword evidence="3" id="KW-1185">Reference proteome</keyword>
<feature type="domain" description="ChsH2 C-terminal OB-fold" evidence="1">
    <location>
        <begin position="51"/>
        <end position="108"/>
    </location>
</feature>
<evidence type="ECO:0000259" key="1">
    <source>
        <dbReference type="Pfam" id="PF01796"/>
    </source>
</evidence>
<dbReference type="Pfam" id="PF01796">
    <property type="entry name" value="OB_ChsH2_C"/>
    <property type="match status" value="1"/>
</dbReference>
<dbReference type="OrthoDB" id="3182121at2"/>
<dbReference type="InterPro" id="IPR052513">
    <property type="entry name" value="Thioester_dehydratase-like"/>
</dbReference>
<proteinExistence type="predicted"/>
<dbReference type="InterPro" id="IPR012340">
    <property type="entry name" value="NA-bd_OB-fold"/>
</dbReference>
<name>A0A419AAQ9_9RHOB</name>
<comment type="caution">
    <text evidence="2">The sequence shown here is derived from an EMBL/GenBank/DDBJ whole genome shotgun (WGS) entry which is preliminary data.</text>
</comment>
<gene>
    <name evidence="2" type="ORF">D3P05_03435</name>
</gene>
<accession>A0A419AAQ9</accession>